<dbReference type="RefSeq" id="WP_109340090.1">
    <property type="nucleotide sequence ID" value="NZ_CP029347.1"/>
</dbReference>
<dbReference type="AlphaFoldDB" id="A0A2S2E4F4"/>
<protein>
    <recommendedName>
        <fullName evidence="3">DUF938 domain-containing protein</fullName>
    </recommendedName>
</protein>
<organism evidence="1 2">
    <name type="scientific">Saliniradius amylolyticus</name>
    <dbReference type="NCBI Taxonomy" id="2183582"/>
    <lineage>
        <taxon>Bacteria</taxon>
        <taxon>Pseudomonadati</taxon>
        <taxon>Pseudomonadota</taxon>
        <taxon>Gammaproteobacteria</taxon>
        <taxon>Alteromonadales</taxon>
        <taxon>Alteromonadaceae</taxon>
        <taxon>Saliniradius</taxon>
    </lineage>
</organism>
<dbReference type="InterPro" id="IPR010342">
    <property type="entry name" value="DUF938"/>
</dbReference>
<proteinExistence type="predicted"/>
<dbReference type="Gene3D" id="3.40.50.150">
    <property type="entry name" value="Vaccinia Virus protein VP39"/>
    <property type="match status" value="1"/>
</dbReference>
<dbReference type="InterPro" id="IPR029063">
    <property type="entry name" value="SAM-dependent_MTases_sf"/>
</dbReference>
<dbReference type="SUPFAM" id="SSF53335">
    <property type="entry name" value="S-adenosyl-L-methionine-dependent methyltransferases"/>
    <property type="match status" value="1"/>
</dbReference>
<accession>A0A2S2E4F4</accession>
<sequence>MKPFSQACENNKIPILTVLKEAFSDRQHILEIGSGTGQHAVFFAQHLSELTWQTSDQPDYHPGMLQWMHEYPADNLKTPVAFTVGQDEWPRLSPPIDGVFSANTAHIMQKQEAKLMMEQVAGHLPEQGVFCQYGPFLFSGDFTSESNRQFHQGLLERGCGGLRDVDELTAWASPKGLRLEQTHALPANNHLLVWRKHG</sequence>
<dbReference type="Pfam" id="PF06080">
    <property type="entry name" value="DUF938"/>
    <property type="match status" value="1"/>
</dbReference>
<evidence type="ECO:0000313" key="2">
    <source>
        <dbReference type="Proteomes" id="UP000245728"/>
    </source>
</evidence>
<gene>
    <name evidence="1" type="ORF">HMF8227_02063</name>
</gene>
<evidence type="ECO:0000313" key="1">
    <source>
        <dbReference type="EMBL" id="AWL12524.1"/>
    </source>
</evidence>
<dbReference type="PANTHER" id="PTHR20974">
    <property type="entry name" value="UPF0585 PROTEIN CG18661"/>
    <property type="match status" value="1"/>
</dbReference>
<dbReference type="OrthoDB" id="5563826at2"/>
<keyword evidence="2" id="KW-1185">Reference proteome</keyword>
<dbReference type="Proteomes" id="UP000245728">
    <property type="component" value="Chromosome"/>
</dbReference>
<dbReference type="KEGG" id="salh:HMF8227_02063"/>
<reference evidence="1 2" key="1">
    <citation type="submission" date="2018-05" db="EMBL/GenBank/DDBJ databases">
        <title>Salinimonas sp. HMF8227 Genome sequencing and assembly.</title>
        <authorList>
            <person name="Kang H."/>
            <person name="Kang J."/>
            <person name="Cha I."/>
            <person name="Kim H."/>
            <person name="Joh K."/>
        </authorList>
    </citation>
    <scope>NUCLEOTIDE SEQUENCE [LARGE SCALE GENOMIC DNA]</scope>
    <source>
        <strain evidence="1 2">HMF8227</strain>
    </source>
</reference>
<dbReference type="PANTHER" id="PTHR20974:SF0">
    <property type="entry name" value="UPF0585 PROTEIN CG18661"/>
    <property type="match status" value="1"/>
</dbReference>
<dbReference type="EMBL" id="CP029347">
    <property type="protein sequence ID" value="AWL12524.1"/>
    <property type="molecule type" value="Genomic_DNA"/>
</dbReference>
<evidence type="ECO:0008006" key="3">
    <source>
        <dbReference type="Google" id="ProtNLM"/>
    </source>
</evidence>
<name>A0A2S2E4F4_9ALTE</name>